<evidence type="ECO:0000313" key="2">
    <source>
        <dbReference type="EMBL" id="KAL1602381.1"/>
    </source>
</evidence>
<keyword evidence="1" id="KW-0812">Transmembrane</keyword>
<reference evidence="2 3" key="1">
    <citation type="submission" date="2024-02" db="EMBL/GenBank/DDBJ databases">
        <title>De novo assembly and annotation of 12 fungi associated with fruit tree decline syndrome in Ontario, Canada.</title>
        <authorList>
            <person name="Sulman M."/>
            <person name="Ellouze W."/>
            <person name="Ilyukhin E."/>
        </authorList>
    </citation>
    <scope>NUCLEOTIDE SEQUENCE [LARGE SCALE GENOMIC DNA]</scope>
    <source>
        <strain evidence="2 3">M42-189</strain>
    </source>
</reference>
<evidence type="ECO:0000256" key="1">
    <source>
        <dbReference type="SAM" id="Phobius"/>
    </source>
</evidence>
<dbReference type="PANTHER" id="PTHR39142">
    <property type="entry name" value="MID1P"/>
    <property type="match status" value="1"/>
</dbReference>
<dbReference type="EMBL" id="JAKJXO020000007">
    <property type="protein sequence ID" value="KAL1602381.1"/>
    <property type="molecule type" value="Genomic_DNA"/>
</dbReference>
<keyword evidence="3" id="KW-1185">Reference proteome</keyword>
<dbReference type="Pfam" id="PF12929">
    <property type="entry name" value="Mid1"/>
    <property type="match status" value="1"/>
</dbReference>
<comment type="caution">
    <text evidence="2">The sequence shown here is derived from an EMBL/GenBank/DDBJ whole genome shotgun (WGS) entry which is preliminary data.</text>
</comment>
<organism evidence="2 3">
    <name type="scientific">Paraconiothyrium brasiliense</name>
    <dbReference type="NCBI Taxonomy" id="300254"/>
    <lineage>
        <taxon>Eukaryota</taxon>
        <taxon>Fungi</taxon>
        <taxon>Dikarya</taxon>
        <taxon>Ascomycota</taxon>
        <taxon>Pezizomycotina</taxon>
        <taxon>Dothideomycetes</taxon>
        <taxon>Pleosporomycetidae</taxon>
        <taxon>Pleosporales</taxon>
        <taxon>Massarineae</taxon>
        <taxon>Didymosphaeriaceae</taxon>
        <taxon>Paraconiothyrium</taxon>
    </lineage>
</organism>
<proteinExistence type="predicted"/>
<accession>A0ABR3RD53</accession>
<dbReference type="Proteomes" id="UP001521785">
    <property type="component" value="Unassembled WGS sequence"/>
</dbReference>
<name>A0ABR3RD53_9PLEO</name>
<gene>
    <name evidence="2" type="ORF">SLS60_005797</name>
</gene>
<keyword evidence="1" id="KW-1133">Transmembrane helix</keyword>
<sequence length="655" mass="72722">MQLPKLSPLQSRLLAFAITTCLVVVIWVCFQPNYFAYAAEIPVPPEVVQHSEFEASIPPAPPDDPPVEIRDGLEEEESGDALYAPTFAYFDRSLVGRQEADKPLELNNNRMMDIDIDPKETKLFIFKKNQLSQRSVPEDIPVARGLEDTVNGTLDAEGRSGENNSVKRQAQSRIWISANTCRQPVPTVPLVTESVPQLTLQIWTTTSSSAARPSASKEAVGNATFSSGHANYTFSTDEDVYMEVTAPALTEGWAGSWNFEIAASVDDGYYHNYDNSTNFIYMVDTDSDSTLFITHNMTDFNDTEQVAKWIDAHKGDNLPFDIYAFPDDAWSPMMGVERSYCGLKEQFETSNNLSVLSSITTQFGQGLPKGMFNVQGLKTSMNYTGFLALNGTSNMTIDGTKAQGGGLVFKSFQWQTKADDTCQVIFGLEECSTVAYAVPSSPQWKNNDTGLIAFYDDLAKKYMQNFRRSLAQVACDTAGTAQYSLARTCTDCETDYKAWLCSVLIPRCEDWTANDTWLHPRNINTPFADGTLPSSDNLSMQFNATVRNRFAYNQSRNNEIDKVIKPGPYKELLPCEDLCFDIVRSCPAQLGFACPDPPMRELSYGRRDEKGIDLKCNFPGAVVDLTVDRGAAGMLSYRVSMVVLIAVLAAAWSWV</sequence>
<evidence type="ECO:0000313" key="3">
    <source>
        <dbReference type="Proteomes" id="UP001521785"/>
    </source>
</evidence>
<dbReference type="PANTHER" id="PTHR39142:SF1">
    <property type="entry name" value="AEL197CP"/>
    <property type="match status" value="1"/>
</dbReference>
<protein>
    <submittedName>
        <fullName evidence="2">Uncharacterized protein</fullName>
    </submittedName>
</protein>
<dbReference type="InterPro" id="IPR024338">
    <property type="entry name" value="MID1/Yam8"/>
</dbReference>
<feature type="transmembrane region" description="Helical" evidence="1">
    <location>
        <begin position="12"/>
        <end position="30"/>
    </location>
</feature>
<keyword evidence="1" id="KW-0472">Membrane</keyword>